<evidence type="ECO:0000256" key="4">
    <source>
        <dbReference type="ARBA" id="ARBA00022473"/>
    </source>
</evidence>
<comment type="caution">
    <text evidence="14">The sequence shown here is derived from an EMBL/GenBank/DDBJ whole genome shotgun (WGS) entry which is preliminary data.</text>
</comment>
<protein>
    <recommendedName>
        <fullName evidence="16">Cytoplasmic dynein 2 light intermediate chain 1</fullName>
    </recommendedName>
</protein>
<dbReference type="PANTHER" id="PTHR13236">
    <property type="entry name" value="DYNEIN 2 LIGHT INTERMEDIATE CHAIN, ISOFORM 2"/>
    <property type="match status" value="1"/>
</dbReference>
<evidence type="ECO:0000256" key="8">
    <source>
        <dbReference type="ARBA" id="ARBA00023017"/>
    </source>
</evidence>
<keyword evidence="4" id="KW-0217">Developmental protein</keyword>
<dbReference type="GO" id="GO:0005868">
    <property type="term" value="C:cytoplasmic dynein complex"/>
    <property type="evidence" value="ECO:0007669"/>
    <property type="project" value="InterPro"/>
</dbReference>
<evidence type="ECO:0000256" key="9">
    <source>
        <dbReference type="ARBA" id="ARBA00023069"/>
    </source>
</evidence>
<proteinExistence type="inferred from homology"/>
<dbReference type="InterPro" id="IPR040045">
    <property type="entry name" value="DYNC2LI1"/>
</dbReference>
<keyword evidence="15" id="KW-1185">Reference proteome</keyword>
<keyword evidence="9" id="KW-0969">Cilium</keyword>
<gene>
    <name evidence="14" type="ORF">AFUS01_LOCUS45273</name>
</gene>
<evidence type="ECO:0000313" key="15">
    <source>
        <dbReference type="Proteomes" id="UP000708208"/>
    </source>
</evidence>
<evidence type="ECO:0000256" key="6">
    <source>
        <dbReference type="ARBA" id="ARBA00022701"/>
    </source>
</evidence>
<evidence type="ECO:0000256" key="1">
    <source>
        <dbReference type="ARBA" id="ARBA00004138"/>
    </source>
</evidence>
<dbReference type="GO" id="GO:0035721">
    <property type="term" value="P:intraciliary retrograde transport"/>
    <property type="evidence" value="ECO:0007669"/>
    <property type="project" value="InterPro"/>
</dbReference>
<evidence type="ECO:0000256" key="11">
    <source>
        <dbReference type="ARBA" id="ARBA00023212"/>
    </source>
</evidence>
<evidence type="ECO:0000313" key="14">
    <source>
        <dbReference type="EMBL" id="CAG7835975.1"/>
    </source>
</evidence>
<organism evidence="14 15">
    <name type="scientific">Allacma fusca</name>
    <dbReference type="NCBI Taxonomy" id="39272"/>
    <lineage>
        <taxon>Eukaryota</taxon>
        <taxon>Metazoa</taxon>
        <taxon>Ecdysozoa</taxon>
        <taxon>Arthropoda</taxon>
        <taxon>Hexapoda</taxon>
        <taxon>Collembola</taxon>
        <taxon>Symphypleona</taxon>
        <taxon>Sminthuridae</taxon>
        <taxon>Allacma</taxon>
    </lineage>
</organism>
<keyword evidence="6" id="KW-0493">Microtubule</keyword>
<evidence type="ECO:0008006" key="16">
    <source>
        <dbReference type="Google" id="ProtNLM"/>
    </source>
</evidence>
<evidence type="ECO:0000256" key="5">
    <source>
        <dbReference type="ARBA" id="ARBA00022490"/>
    </source>
</evidence>
<evidence type="ECO:0000256" key="3">
    <source>
        <dbReference type="ARBA" id="ARBA00006831"/>
    </source>
</evidence>
<dbReference type="EMBL" id="CAJVCH010570826">
    <property type="protein sequence ID" value="CAG7835975.1"/>
    <property type="molecule type" value="Genomic_DNA"/>
</dbReference>
<dbReference type="Proteomes" id="UP000708208">
    <property type="component" value="Unassembled WGS sequence"/>
</dbReference>
<dbReference type="GO" id="GO:0045504">
    <property type="term" value="F:dynein heavy chain binding"/>
    <property type="evidence" value="ECO:0007669"/>
    <property type="project" value="TreeGrafter"/>
</dbReference>
<dbReference type="AlphaFoldDB" id="A0A8J2LMG9"/>
<feature type="region of interest" description="Disordered" evidence="13">
    <location>
        <begin position="1"/>
        <end position="21"/>
    </location>
</feature>
<evidence type="ECO:0000256" key="7">
    <source>
        <dbReference type="ARBA" id="ARBA00022794"/>
    </source>
</evidence>
<evidence type="ECO:0000256" key="10">
    <source>
        <dbReference type="ARBA" id="ARBA00023175"/>
    </source>
</evidence>
<sequence length="364" mass="41384">MSSYKTPPPSPTKAKDTSEKPNENIIQPRLSLWDLSVVKAKAKRSIGEDVTTIFIVGNKSSGKTSLIFRFLEKNEQPKPTLALDFTFARKTTSDLSKEVCHIWELGGDALLFPQLIETPIVTNRRLDKFAIFVVLDLSVPETLWVTLEAAIVNSKKAITKALSSMNKSDALTLTKVLDEKLSKRLGDECVDKQYLEPFPLPIVIIGTKYDLFQSFEPEQRKTICRILRLASHRLGASLNFYSNLDVAQNRRVRELFSHYAFDTPFPKGICQDTNKPLMIPHGGDSFEQIWPGNSPAQFSLDFFKHLFESKIAKFNEKSAMPEDPAIDSNFKENDVDELRNRIMDEITLTERVRQEFSTTDNYIV</sequence>
<keyword evidence="5" id="KW-0963">Cytoplasm</keyword>
<reference evidence="14" key="1">
    <citation type="submission" date="2021-06" db="EMBL/GenBank/DDBJ databases">
        <authorList>
            <person name="Hodson N. C."/>
            <person name="Mongue J. A."/>
            <person name="Jaron S. K."/>
        </authorList>
    </citation>
    <scope>NUCLEOTIDE SEQUENCE</scope>
</reference>
<evidence type="ECO:0000256" key="2">
    <source>
        <dbReference type="ARBA" id="ARBA00004245"/>
    </source>
</evidence>
<accession>A0A8J2LMG9</accession>
<dbReference type="GO" id="GO:0005874">
    <property type="term" value="C:microtubule"/>
    <property type="evidence" value="ECO:0007669"/>
    <property type="project" value="UniProtKB-KW"/>
</dbReference>
<keyword evidence="12" id="KW-0966">Cell projection</keyword>
<dbReference type="GO" id="GO:0035735">
    <property type="term" value="P:intraciliary transport involved in cilium assembly"/>
    <property type="evidence" value="ECO:0007669"/>
    <property type="project" value="InterPro"/>
</dbReference>
<evidence type="ECO:0000256" key="13">
    <source>
        <dbReference type="SAM" id="MobiDB-lite"/>
    </source>
</evidence>
<dbReference type="GO" id="GO:0005930">
    <property type="term" value="C:axoneme"/>
    <property type="evidence" value="ECO:0007669"/>
    <property type="project" value="TreeGrafter"/>
</dbReference>
<dbReference type="OrthoDB" id="10263060at2759"/>
<keyword evidence="7" id="KW-0970">Cilium biogenesis/degradation</keyword>
<comment type="similarity">
    <text evidence="3">Belongs to the dynein light intermediate chain family.</text>
</comment>
<keyword evidence="8" id="KW-0243">Dynein</keyword>
<feature type="compositionally biased region" description="Pro residues" evidence="13">
    <location>
        <begin position="1"/>
        <end position="11"/>
    </location>
</feature>
<keyword evidence="10" id="KW-0505">Motor protein</keyword>
<keyword evidence="11" id="KW-0206">Cytoskeleton</keyword>
<dbReference type="PANTHER" id="PTHR13236:SF0">
    <property type="entry name" value="CYTOPLASMIC DYNEIN 2 LIGHT INTERMEDIATE CHAIN 1"/>
    <property type="match status" value="1"/>
</dbReference>
<comment type="subcellular location">
    <subcellularLocation>
        <location evidence="1">Cell projection</location>
        <location evidence="1">Cilium</location>
    </subcellularLocation>
    <subcellularLocation>
        <location evidence="2">Cytoplasm</location>
        <location evidence="2">Cytoskeleton</location>
    </subcellularLocation>
</comment>
<name>A0A8J2LMG9_9HEXA</name>
<evidence type="ECO:0000256" key="12">
    <source>
        <dbReference type="ARBA" id="ARBA00023273"/>
    </source>
</evidence>
<dbReference type="GO" id="GO:0036064">
    <property type="term" value="C:ciliary basal body"/>
    <property type="evidence" value="ECO:0007669"/>
    <property type="project" value="TreeGrafter"/>
</dbReference>